<comment type="pathway">
    <text evidence="7">Protein modification; lipoprotein biosynthesis (diacylglyceryl transfer).</text>
</comment>
<evidence type="ECO:0000256" key="7">
    <source>
        <dbReference type="HAMAP-Rule" id="MF_01147"/>
    </source>
</evidence>
<keyword evidence="6 7" id="KW-0472">Membrane</keyword>
<evidence type="ECO:0000256" key="4">
    <source>
        <dbReference type="ARBA" id="ARBA00022692"/>
    </source>
</evidence>
<feature type="transmembrane region" description="Helical" evidence="7">
    <location>
        <begin position="208"/>
        <end position="226"/>
    </location>
</feature>
<dbReference type="OrthoDB" id="871140at2"/>
<dbReference type="AlphaFoldDB" id="A0A0A3J1K1"/>
<dbReference type="GO" id="GO:0042158">
    <property type="term" value="P:lipoprotein biosynthetic process"/>
    <property type="evidence" value="ECO:0007669"/>
    <property type="project" value="UniProtKB-UniRule"/>
</dbReference>
<feature type="transmembrane region" description="Helical" evidence="7">
    <location>
        <begin position="20"/>
        <end position="39"/>
    </location>
</feature>
<protein>
    <recommendedName>
        <fullName evidence="7">Phosphatidylglycerol--prolipoprotein diacylglyceryl transferase</fullName>
        <ecNumber evidence="7">2.5.1.145</ecNumber>
    </recommendedName>
</protein>
<dbReference type="EMBL" id="JPVQ01000014">
    <property type="protein sequence ID" value="KGR90776.1"/>
    <property type="molecule type" value="Genomic_DNA"/>
</dbReference>
<organism evidence="8 9">
    <name type="scientific">Ureibacillus massiliensis 4400831 = CIP 108448 = CCUG 49529</name>
    <dbReference type="NCBI Taxonomy" id="1211035"/>
    <lineage>
        <taxon>Bacteria</taxon>
        <taxon>Bacillati</taxon>
        <taxon>Bacillota</taxon>
        <taxon>Bacilli</taxon>
        <taxon>Bacillales</taxon>
        <taxon>Caryophanaceae</taxon>
        <taxon>Ureibacillus</taxon>
    </lineage>
</organism>
<feature type="transmembrane region" description="Helical" evidence="7">
    <location>
        <begin position="92"/>
        <end position="110"/>
    </location>
</feature>
<comment type="function">
    <text evidence="7">Catalyzes the transfer of the diacylglyceryl group from phosphatidylglycerol to the sulfhydryl group of the N-terminal cysteine of a prolipoprotein, the first step in the formation of mature lipoproteins.</text>
</comment>
<name>A0A0A3J1K1_9BACL</name>
<reference evidence="8 9" key="1">
    <citation type="submission" date="2014-02" db="EMBL/GenBank/DDBJ databases">
        <title>Draft genome sequence of Lysinibacillus massiliensis CCUG 49529.</title>
        <authorList>
            <person name="Zhang F."/>
            <person name="Wang G."/>
            <person name="Zhang L."/>
        </authorList>
    </citation>
    <scope>NUCLEOTIDE SEQUENCE [LARGE SCALE GENOMIC DNA]</scope>
    <source>
        <strain evidence="8 9">CCUG 49529</strain>
    </source>
</reference>
<evidence type="ECO:0000256" key="6">
    <source>
        <dbReference type="ARBA" id="ARBA00023136"/>
    </source>
</evidence>
<comment type="caution">
    <text evidence="8">The sequence shown here is derived from an EMBL/GenBank/DDBJ whole genome shotgun (WGS) entry which is preliminary data.</text>
</comment>
<dbReference type="HAMAP" id="MF_01147">
    <property type="entry name" value="Lgt"/>
    <property type="match status" value="1"/>
</dbReference>
<dbReference type="eggNOG" id="COG0682">
    <property type="taxonomic scope" value="Bacteria"/>
</dbReference>
<dbReference type="Pfam" id="PF01790">
    <property type="entry name" value="LGT"/>
    <property type="match status" value="1"/>
</dbReference>
<keyword evidence="5 7" id="KW-1133">Transmembrane helix</keyword>
<feature type="transmembrane region" description="Helical" evidence="7">
    <location>
        <begin position="117"/>
        <end position="135"/>
    </location>
</feature>
<keyword evidence="2 7" id="KW-1003">Cell membrane</keyword>
<comment type="subcellular location">
    <subcellularLocation>
        <location evidence="7">Cell membrane</location>
        <topology evidence="7">Multi-pass membrane protein</topology>
    </subcellularLocation>
</comment>
<dbReference type="EC" id="2.5.1.145" evidence="7"/>
<feature type="transmembrane region" description="Helical" evidence="7">
    <location>
        <begin position="183"/>
        <end position="201"/>
    </location>
</feature>
<dbReference type="RefSeq" id="WP_036175736.1">
    <property type="nucleotide sequence ID" value="NZ_AVCZ01000014.1"/>
</dbReference>
<evidence type="ECO:0000256" key="3">
    <source>
        <dbReference type="ARBA" id="ARBA00022679"/>
    </source>
</evidence>
<evidence type="ECO:0000313" key="9">
    <source>
        <dbReference type="Proteomes" id="UP000030595"/>
    </source>
</evidence>
<evidence type="ECO:0000313" key="8">
    <source>
        <dbReference type="EMBL" id="KGR90776.1"/>
    </source>
</evidence>
<dbReference type="PANTHER" id="PTHR30589">
    <property type="entry name" value="PROLIPOPROTEIN DIACYLGLYCERYL TRANSFERASE"/>
    <property type="match status" value="1"/>
</dbReference>
<gene>
    <name evidence="7" type="primary">lgt</name>
    <name evidence="8" type="ORF">CD30_09570</name>
</gene>
<evidence type="ECO:0000256" key="5">
    <source>
        <dbReference type="ARBA" id="ARBA00022989"/>
    </source>
</evidence>
<dbReference type="UniPathway" id="UPA00664"/>
<feature type="transmembrane region" description="Helical" evidence="7">
    <location>
        <begin position="51"/>
        <end position="72"/>
    </location>
</feature>
<dbReference type="GO" id="GO:0008961">
    <property type="term" value="F:phosphatidylglycerol-prolipoprotein diacylglyceryl transferase activity"/>
    <property type="evidence" value="ECO:0007669"/>
    <property type="project" value="UniProtKB-UniRule"/>
</dbReference>
<keyword evidence="4 7" id="KW-0812">Transmembrane</keyword>
<dbReference type="PANTHER" id="PTHR30589:SF0">
    <property type="entry name" value="PHOSPHATIDYLGLYCEROL--PROLIPOPROTEIN DIACYLGLYCERYL TRANSFERASE"/>
    <property type="match status" value="1"/>
</dbReference>
<feature type="binding site" evidence="7">
    <location>
        <position position="136"/>
    </location>
    <ligand>
        <name>a 1,2-diacyl-sn-glycero-3-phospho-(1'-sn-glycerol)</name>
        <dbReference type="ChEBI" id="CHEBI:64716"/>
    </ligand>
</feature>
<proteinExistence type="inferred from homology"/>
<dbReference type="GO" id="GO:0005886">
    <property type="term" value="C:plasma membrane"/>
    <property type="evidence" value="ECO:0007669"/>
    <property type="project" value="UniProtKB-SubCell"/>
</dbReference>
<comment type="similarity">
    <text evidence="1 7">Belongs to the Lgt family.</text>
</comment>
<sequence>MSLLLDINPVAFTIGSIPVRWYGILIASGIVIAYVVAQYEGKKRGLPKDFFADLLIWAIPISIISARIYYVAMEWDYYGANPDKIIQIWNGGIAIHGALIGAIITAFIFCRKKGISFLKVADIAAPSILIGQIVGRWGNFMNQEAYGGPVSEEFIRSLMLPDWIINQMYINDPVYGLSYFHPTFLYESLWNVVGLIILLLLRKVNLHRGEIFFSYLIWYSIGRYFIEGLRTDSLYLFGLDLRSAQVVSILCIVIGVIGIVYRRLKVRPVVRYKDK</sequence>
<evidence type="ECO:0000256" key="2">
    <source>
        <dbReference type="ARBA" id="ARBA00022475"/>
    </source>
</evidence>
<keyword evidence="9" id="KW-1185">Reference proteome</keyword>
<keyword evidence="3 7" id="KW-0808">Transferase</keyword>
<dbReference type="NCBIfam" id="TIGR00544">
    <property type="entry name" value="lgt"/>
    <property type="match status" value="1"/>
</dbReference>
<comment type="catalytic activity">
    <reaction evidence="7">
        <text>L-cysteinyl-[prolipoprotein] + a 1,2-diacyl-sn-glycero-3-phospho-(1'-sn-glycerol) = an S-1,2-diacyl-sn-glyceryl-L-cysteinyl-[prolipoprotein] + sn-glycerol 1-phosphate + H(+)</text>
        <dbReference type="Rhea" id="RHEA:56712"/>
        <dbReference type="Rhea" id="RHEA-COMP:14679"/>
        <dbReference type="Rhea" id="RHEA-COMP:14680"/>
        <dbReference type="ChEBI" id="CHEBI:15378"/>
        <dbReference type="ChEBI" id="CHEBI:29950"/>
        <dbReference type="ChEBI" id="CHEBI:57685"/>
        <dbReference type="ChEBI" id="CHEBI:64716"/>
        <dbReference type="ChEBI" id="CHEBI:140658"/>
        <dbReference type="EC" id="2.5.1.145"/>
    </reaction>
</comment>
<accession>A0A0A3J1K1</accession>
<dbReference type="Proteomes" id="UP000030595">
    <property type="component" value="Unassembled WGS sequence"/>
</dbReference>
<evidence type="ECO:0000256" key="1">
    <source>
        <dbReference type="ARBA" id="ARBA00007150"/>
    </source>
</evidence>
<dbReference type="InterPro" id="IPR001640">
    <property type="entry name" value="Lgt"/>
</dbReference>
<dbReference type="PROSITE" id="PS01311">
    <property type="entry name" value="LGT"/>
    <property type="match status" value="1"/>
</dbReference>
<feature type="transmembrane region" description="Helical" evidence="7">
    <location>
        <begin position="246"/>
        <end position="264"/>
    </location>
</feature>